<gene>
    <name evidence="4" type="ORF">GPM918_LOCUS21815</name>
    <name evidence="5" type="ORF">SRO942_LOCUS21813</name>
</gene>
<dbReference type="InterPro" id="IPR001314">
    <property type="entry name" value="Peptidase_S1A"/>
</dbReference>
<dbReference type="OrthoDB" id="10051896at2759"/>
<dbReference type="InterPro" id="IPR043504">
    <property type="entry name" value="Peptidase_S1_PA_chymotrypsin"/>
</dbReference>
<dbReference type="PANTHER" id="PTHR24252">
    <property type="entry name" value="ACROSIN-RELATED"/>
    <property type="match status" value="1"/>
</dbReference>
<dbReference type="GO" id="GO:0006508">
    <property type="term" value="P:proteolysis"/>
    <property type="evidence" value="ECO:0007669"/>
    <property type="project" value="InterPro"/>
</dbReference>
<name>A0A814TWM1_9BILA</name>
<dbReference type="SUPFAM" id="SSF50494">
    <property type="entry name" value="Trypsin-like serine proteases"/>
    <property type="match status" value="1"/>
</dbReference>
<feature type="chain" id="PRO_5035602855" description="Peptidase S1 domain-containing protein" evidence="2">
    <location>
        <begin position="26"/>
        <end position="233"/>
    </location>
</feature>
<dbReference type="EMBL" id="CAJNOQ010007293">
    <property type="protein sequence ID" value="CAF1163744.1"/>
    <property type="molecule type" value="Genomic_DNA"/>
</dbReference>
<keyword evidence="6" id="KW-1185">Reference proteome</keyword>
<dbReference type="InterPro" id="IPR001254">
    <property type="entry name" value="Trypsin_dom"/>
</dbReference>
<evidence type="ECO:0000313" key="4">
    <source>
        <dbReference type="EMBL" id="CAF1163744.1"/>
    </source>
</evidence>
<dbReference type="GO" id="GO:0004252">
    <property type="term" value="F:serine-type endopeptidase activity"/>
    <property type="evidence" value="ECO:0007669"/>
    <property type="project" value="InterPro"/>
</dbReference>
<evidence type="ECO:0000313" key="6">
    <source>
        <dbReference type="Proteomes" id="UP000663829"/>
    </source>
</evidence>
<dbReference type="Pfam" id="PF00089">
    <property type="entry name" value="Trypsin"/>
    <property type="match status" value="1"/>
</dbReference>
<feature type="domain" description="Peptidase S1" evidence="3">
    <location>
        <begin position="49"/>
        <end position="233"/>
    </location>
</feature>
<protein>
    <recommendedName>
        <fullName evidence="3">Peptidase S1 domain-containing protein</fullName>
    </recommendedName>
</protein>
<dbReference type="Gene3D" id="2.40.10.10">
    <property type="entry name" value="Trypsin-like serine proteases"/>
    <property type="match status" value="1"/>
</dbReference>
<keyword evidence="2" id="KW-0732">Signal</keyword>
<dbReference type="InterPro" id="IPR009003">
    <property type="entry name" value="Peptidase_S1_PA"/>
</dbReference>
<dbReference type="CDD" id="cd00190">
    <property type="entry name" value="Tryp_SPc"/>
    <property type="match status" value="1"/>
</dbReference>
<dbReference type="InterPro" id="IPR018114">
    <property type="entry name" value="TRYPSIN_HIS"/>
</dbReference>
<dbReference type="SMART" id="SM00020">
    <property type="entry name" value="Tryp_SPc"/>
    <property type="match status" value="1"/>
</dbReference>
<reference evidence="4" key="1">
    <citation type="submission" date="2021-02" db="EMBL/GenBank/DDBJ databases">
        <authorList>
            <person name="Nowell W R."/>
        </authorList>
    </citation>
    <scope>NUCLEOTIDE SEQUENCE</scope>
</reference>
<evidence type="ECO:0000256" key="1">
    <source>
        <dbReference type="ARBA" id="ARBA00023157"/>
    </source>
</evidence>
<comment type="caution">
    <text evidence="4">The sequence shown here is derived from an EMBL/GenBank/DDBJ whole genome shotgun (WGS) entry which is preliminary data.</text>
</comment>
<sequence>MRVHFSILLLVLFVTFQQYFENVQATVTYTCNPLATCGCSKYPAVLSKIVGGETVKTNSWGWAVSLRVNGRHRCGATVISAFYMITAAHCLINIPSLSTVSVVVGINTLSQVGQTRMISKSHIHPQYNSITFENDIAIIKLSTSLDMTDSLVSKICLPIIDPNLLTTQDYPAIGTDLVAVGWGALTSDSQMASSTLQQVTVQAISKTATTCKTILRNSALQFCAGVAGGGKGT</sequence>
<evidence type="ECO:0000313" key="5">
    <source>
        <dbReference type="EMBL" id="CAF3927351.1"/>
    </source>
</evidence>
<dbReference type="PANTHER" id="PTHR24252:SF7">
    <property type="entry name" value="HYALIN"/>
    <property type="match status" value="1"/>
</dbReference>
<evidence type="ECO:0000256" key="2">
    <source>
        <dbReference type="SAM" id="SignalP"/>
    </source>
</evidence>
<dbReference type="AlphaFoldDB" id="A0A814TWM1"/>
<dbReference type="PROSITE" id="PS00134">
    <property type="entry name" value="TRYPSIN_HIS"/>
    <property type="match status" value="1"/>
</dbReference>
<feature type="signal peptide" evidence="2">
    <location>
        <begin position="1"/>
        <end position="25"/>
    </location>
</feature>
<keyword evidence="1" id="KW-1015">Disulfide bond</keyword>
<dbReference type="FunFam" id="2.40.10.10:FF:000068">
    <property type="entry name" value="transmembrane protease serine 2"/>
    <property type="match status" value="1"/>
</dbReference>
<dbReference type="PROSITE" id="PS50240">
    <property type="entry name" value="TRYPSIN_DOM"/>
    <property type="match status" value="1"/>
</dbReference>
<accession>A0A814TWM1</accession>
<dbReference type="PRINTS" id="PR00722">
    <property type="entry name" value="CHYMOTRYPSIN"/>
</dbReference>
<dbReference type="EMBL" id="CAJOBC010007293">
    <property type="protein sequence ID" value="CAF3927351.1"/>
    <property type="molecule type" value="Genomic_DNA"/>
</dbReference>
<organism evidence="4 6">
    <name type="scientific">Didymodactylos carnosus</name>
    <dbReference type="NCBI Taxonomy" id="1234261"/>
    <lineage>
        <taxon>Eukaryota</taxon>
        <taxon>Metazoa</taxon>
        <taxon>Spiralia</taxon>
        <taxon>Gnathifera</taxon>
        <taxon>Rotifera</taxon>
        <taxon>Eurotatoria</taxon>
        <taxon>Bdelloidea</taxon>
        <taxon>Philodinida</taxon>
        <taxon>Philodinidae</taxon>
        <taxon>Didymodactylos</taxon>
    </lineage>
</organism>
<evidence type="ECO:0000259" key="3">
    <source>
        <dbReference type="PROSITE" id="PS50240"/>
    </source>
</evidence>
<proteinExistence type="predicted"/>
<dbReference type="Proteomes" id="UP000681722">
    <property type="component" value="Unassembled WGS sequence"/>
</dbReference>
<dbReference type="Proteomes" id="UP000663829">
    <property type="component" value="Unassembled WGS sequence"/>
</dbReference>